<feature type="non-terminal residue" evidence="2">
    <location>
        <position position="71"/>
    </location>
</feature>
<feature type="non-terminal residue" evidence="2">
    <location>
        <position position="1"/>
    </location>
</feature>
<dbReference type="Proteomes" id="UP000030758">
    <property type="component" value="Unassembled WGS sequence"/>
</dbReference>
<sequence>WSCNVMLTLNGLVTRLTGSLPAVTYSSWAKVRWLGQARNSHSWHCLPLRLNTLQRQMNAKSCYGYGNYWMT</sequence>
<feature type="signal peptide" evidence="1">
    <location>
        <begin position="1"/>
        <end position="18"/>
    </location>
</feature>
<feature type="chain" id="PRO_5001795438" evidence="1">
    <location>
        <begin position="19"/>
        <end position="71"/>
    </location>
</feature>
<name>A0A085MPH8_9BILA</name>
<organism evidence="2">
    <name type="scientific">Trichuris suis</name>
    <name type="common">pig whipworm</name>
    <dbReference type="NCBI Taxonomy" id="68888"/>
    <lineage>
        <taxon>Eukaryota</taxon>
        <taxon>Metazoa</taxon>
        <taxon>Ecdysozoa</taxon>
        <taxon>Nematoda</taxon>
        <taxon>Enoplea</taxon>
        <taxon>Dorylaimia</taxon>
        <taxon>Trichinellida</taxon>
        <taxon>Trichuridae</taxon>
        <taxon>Trichuris</taxon>
    </lineage>
</organism>
<dbReference type="AlphaFoldDB" id="A0A085MPH8"/>
<dbReference type="EMBL" id="KL369697">
    <property type="protein sequence ID" value="KFD59124.1"/>
    <property type="molecule type" value="Genomic_DNA"/>
</dbReference>
<reference evidence="2" key="1">
    <citation type="journal article" date="2014" name="Nat. Genet.">
        <title>Genome and transcriptome of the porcine whipworm Trichuris suis.</title>
        <authorList>
            <person name="Jex A.R."/>
            <person name="Nejsum P."/>
            <person name="Schwarz E.M."/>
            <person name="Hu L."/>
            <person name="Young N.D."/>
            <person name="Hall R.S."/>
            <person name="Korhonen P.K."/>
            <person name="Liao S."/>
            <person name="Thamsborg S."/>
            <person name="Xia J."/>
            <person name="Xu P."/>
            <person name="Wang S."/>
            <person name="Scheerlinck J.P."/>
            <person name="Hofmann A."/>
            <person name="Sternberg P.W."/>
            <person name="Wang J."/>
            <person name="Gasser R.B."/>
        </authorList>
    </citation>
    <scope>NUCLEOTIDE SEQUENCE [LARGE SCALE GENOMIC DNA]</scope>
    <source>
        <strain evidence="2">DCEP-RM93F</strain>
    </source>
</reference>
<keyword evidence="1" id="KW-0732">Signal</keyword>
<proteinExistence type="predicted"/>
<accession>A0A085MPH8</accession>
<protein>
    <submittedName>
        <fullName evidence="2">Uncharacterized protein</fullName>
    </submittedName>
</protein>
<gene>
    <name evidence="2" type="ORF">M514_28697</name>
</gene>
<evidence type="ECO:0000256" key="1">
    <source>
        <dbReference type="SAM" id="SignalP"/>
    </source>
</evidence>
<evidence type="ECO:0000313" key="2">
    <source>
        <dbReference type="EMBL" id="KFD59124.1"/>
    </source>
</evidence>